<dbReference type="Proteomes" id="UP000681722">
    <property type="component" value="Unassembled WGS sequence"/>
</dbReference>
<dbReference type="SUPFAM" id="SSF52047">
    <property type="entry name" value="RNI-like"/>
    <property type="match status" value="1"/>
</dbReference>
<evidence type="ECO:0000313" key="3">
    <source>
        <dbReference type="EMBL" id="CAF4277425.1"/>
    </source>
</evidence>
<dbReference type="OrthoDB" id="120976at2759"/>
<comment type="caution">
    <text evidence="1">The sequence shown here is derived from an EMBL/GenBank/DDBJ whole genome shotgun (WGS) entry which is preliminary data.</text>
</comment>
<evidence type="ECO:0000313" key="2">
    <source>
        <dbReference type="EMBL" id="CAF1487709.1"/>
    </source>
</evidence>
<dbReference type="EMBL" id="CAJNOK010032791">
    <property type="protein sequence ID" value="CAF1487709.1"/>
    <property type="molecule type" value="Genomic_DNA"/>
</dbReference>
<dbReference type="AlphaFoldDB" id="A0A815K211"/>
<organism evidence="1 5">
    <name type="scientific">Didymodactylos carnosus</name>
    <dbReference type="NCBI Taxonomy" id="1234261"/>
    <lineage>
        <taxon>Eukaryota</taxon>
        <taxon>Metazoa</taxon>
        <taxon>Spiralia</taxon>
        <taxon>Gnathifera</taxon>
        <taxon>Rotifera</taxon>
        <taxon>Eurotatoria</taxon>
        <taxon>Bdelloidea</taxon>
        <taxon>Philodinida</taxon>
        <taxon>Philodinidae</taxon>
        <taxon>Didymodactylos</taxon>
    </lineage>
</organism>
<sequence length="161" mass="17496">MQDGTQEAGAYFQSDDICVSVDGTWLTQGLSSLHGIGTLCSTTDPPKVLDHQLLSQYCSEYAGLVGVKISDGELYDKLLTEHCTDGGAELIAEALKINRSLTWLHMESPDITDKGAFALARAITVRRRRFGYFHLNTNCAISDKGKDAIATALCLKAIQNL</sequence>
<dbReference type="EMBL" id="CAJOBC010082323">
    <property type="protein sequence ID" value="CAF4284469.1"/>
    <property type="molecule type" value="Genomic_DNA"/>
</dbReference>
<dbReference type="EMBL" id="CAJOBA010054753">
    <property type="protein sequence ID" value="CAF4277425.1"/>
    <property type="molecule type" value="Genomic_DNA"/>
</dbReference>
<protein>
    <submittedName>
        <fullName evidence="1">Uncharacterized protein</fullName>
    </submittedName>
</protein>
<dbReference type="Proteomes" id="UP000682733">
    <property type="component" value="Unassembled WGS sequence"/>
</dbReference>
<dbReference type="Gene3D" id="3.80.10.10">
    <property type="entry name" value="Ribonuclease Inhibitor"/>
    <property type="match status" value="1"/>
</dbReference>
<dbReference type="InterPro" id="IPR032675">
    <property type="entry name" value="LRR_dom_sf"/>
</dbReference>
<reference evidence="1" key="1">
    <citation type="submission" date="2021-02" db="EMBL/GenBank/DDBJ databases">
        <authorList>
            <person name="Nowell W R."/>
        </authorList>
    </citation>
    <scope>NUCLEOTIDE SEQUENCE</scope>
</reference>
<dbReference type="EMBL" id="CAJNOQ010016918">
    <property type="protein sequence ID" value="CAF1389756.1"/>
    <property type="molecule type" value="Genomic_DNA"/>
</dbReference>
<dbReference type="Proteomes" id="UP000677228">
    <property type="component" value="Unassembled WGS sequence"/>
</dbReference>
<accession>A0A815K211</accession>
<evidence type="ECO:0000313" key="1">
    <source>
        <dbReference type="EMBL" id="CAF1389756.1"/>
    </source>
</evidence>
<evidence type="ECO:0000313" key="5">
    <source>
        <dbReference type="Proteomes" id="UP000663829"/>
    </source>
</evidence>
<keyword evidence="5" id="KW-1185">Reference proteome</keyword>
<gene>
    <name evidence="1" type="ORF">GPM918_LOCUS32737</name>
    <name evidence="2" type="ORF">OVA965_LOCUS36352</name>
    <name evidence="4" type="ORF">SRO942_LOCUS33411</name>
    <name evidence="3" type="ORF">TMI583_LOCUS37366</name>
</gene>
<name>A0A815K211_9BILA</name>
<proteinExistence type="predicted"/>
<dbReference type="Proteomes" id="UP000663829">
    <property type="component" value="Unassembled WGS sequence"/>
</dbReference>
<evidence type="ECO:0000313" key="4">
    <source>
        <dbReference type="EMBL" id="CAF4284469.1"/>
    </source>
</evidence>